<dbReference type="EMBL" id="WTVM01000197">
    <property type="protein sequence ID" value="NMG05051.1"/>
    <property type="molecule type" value="Genomic_DNA"/>
</dbReference>
<gene>
    <name evidence="2" type="ORF">GPA21_19095</name>
</gene>
<evidence type="ECO:0000313" key="3">
    <source>
        <dbReference type="Proteomes" id="UP000599523"/>
    </source>
</evidence>
<keyword evidence="1" id="KW-0808">Transferase</keyword>
<evidence type="ECO:0000313" key="2">
    <source>
        <dbReference type="EMBL" id="NMG05051.1"/>
    </source>
</evidence>
<keyword evidence="3" id="KW-1185">Reference proteome</keyword>
<sequence>MLDRPTSERAKWCLTPFLLGLDTNIVTPSIRAIVSGINRIQPDVAAVTDIRAA</sequence>
<dbReference type="GO" id="GO:0016740">
    <property type="term" value="F:transferase activity"/>
    <property type="evidence" value="ECO:0007669"/>
    <property type="project" value="UniProtKB-KW"/>
</dbReference>
<protein>
    <submittedName>
        <fullName evidence="2">Uncharacterized protein</fullName>
    </submittedName>
</protein>
<dbReference type="InterPro" id="IPR036230">
    <property type="entry name" value="LeuA_allosteric_dom_sf"/>
</dbReference>
<accession>A0A972F9W4</accession>
<evidence type="ECO:0000256" key="1">
    <source>
        <dbReference type="ARBA" id="ARBA00022679"/>
    </source>
</evidence>
<dbReference type="RefSeq" id="WP_168989668.1">
    <property type="nucleotide sequence ID" value="NZ_CAWPHM010000107.1"/>
</dbReference>
<organism evidence="2 3">
    <name type="scientific">Azoarcus taiwanensis</name>
    <dbReference type="NCBI Taxonomy" id="666964"/>
    <lineage>
        <taxon>Bacteria</taxon>
        <taxon>Pseudomonadati</taxon>
        <taxon>Pseudomonadota</taxon>
        <taxon>Betaproteobacteria</taxon>
        <taxon>Rhodocyclales</taxon>
        <taxon>Zoogloeaceae</taxon>
        <taxon>Azoarcus</taxon>
    </lineage>
</organism>
<dbReference type="AlphaFoldDB" id="A0A972F9W4"/>
<dbReference type="SUPFAM" id="SSF110921">
    <property type="entry name" value="2-isopropylmalate synthase LeuA, allosteric (dimerisation) domain"/>
    <property type="match status" value="1"/>
</dbReference>
<reference evidence="2" key="1">
    <citation type="submission" date="2019-12" db="EMBL/GenBank/DDBJ databases">
        <title>Comparative genomics gives insights into the taxonomy of the Azoarcus-Aromatoleum group and reveals separate origins of nif in the plant-associated Azoarcus and non-plant-associated Aromatoleum sub-groups.</title>
        <authorList>
            <person name="Lafos M."/>
            <person name="Maluk M."/>
            <person name="Batista M."/>
            <person name="Junghare M."/>
            <person name="Carmona M."/>
            <person name="Faoro H."/>
            <person name="Cruz L.M."/>
            <person name="Battistoni F."/>
            <person name="De Souza E."/>
            <person name="Pedrosa F."/>
            <person name="Chen W.-M."/>
            <person name="Poole P.S."/>
            <person name="Dixon R.A."/>
            <person name="James E.K."/>
        </authorList>
    </citation>
    <scope>NUCLEOTIDE SEQUENCE</scope>
    <source>
        <strain evidence="2">NSC3</strain>
    </source>
</reference>
<comment type="caution">
    <text evidence="2">The sequence shown here is derived from an EMBL/GenBank/DDBJ whole genome shotgun (WGS) entry which is preliminary data.</text>
</comment>
<proteinExistence type="predicted"/>
<name>A0A972F9W4_9RHOO</name>
<dbReference type="Proteomes" id="UP000599523">
    <property type="component" value="Unassembled WGS sequence"/>
</dbReference>